<organism evidence="1 2">
    <name type="scientific">Eremococcus coleocola ACS-139-V-Col8</name>
    <dbReference type="NCBI Taxonomy" id="908337"/>
    <lineage>
        <taxon>Bacteria</taxon>
        <taxon>Bacillati</taxon>
        <taxon>Bacillota</taxon>
        <taxon>Bacilli</taxon>
        <taxon>Lactobacillales</taxon>
        <taxon>Aerococcaceae</taxon>
        <taxon>Eremococcus</taxon>
    </lineage>
</organism>
<evidence type="ECO:0000313" key="1">
    <source>
        <dbReference type="EMBL" id="EFR30481.1"/>
    </source>
</evidence>
<dbReference type="Proteomes" id="UP000005990">
    <property type="component" value="Unassembled WGS sequence"/>
</dbReference>
<dbReference type="RefSeq" id="WP_006419004.1">
    <property type="nucleotide sequence ID" value="NZ_AENN01000018.1"/>
</dbReference>
<proteinExistence type="predicted"/>
<accession>E4KR86</accession>
<evidence type="ECO:0000313" key="2">
    <source>
        <dbReference type="Proteomes" id="UP000005990"/>
    </source>
</evidence>
<sequence>MKLKDKKREKEIDTRLTKLNNDIYQNEKGLGESDRVYLVTASIIATLGVPGKVKPLDKEDLKSSIGEDNRDGDILMRKVNSFLMKKYSYN</sequence>
<dbReference type="STRING" id="908337.HMPREF9257_0385"/>
<name>E4KR86_9LACT</name>
<dbReference type="EMBL" id="AENN01000018">
    <property type="protein sequence ID" value="EFR30481.1"/>
    <property type="molecule type" value="Genomic_DNA"/>
</dbReference>
<keyword evidence="2" id="KW-1185">Reference proteome</keyword>
<protein>
    <submittedName>
        <fullName evidence="1">Uncharacterized protein</fullName>
    </submittedName>
</protein>
<dbReference type="AlphaFoldDB" id="E4KR86"/>
<dbReference type="eggNOG" id="COG0286">
    <property type="taxonomic scope" value="Bacteria"/>
</dbReference>
<reference evidence="1 2" key="1">
    <citation type="submission" date="2010-10" db="EMBL/GenBank/DDBJ databases">
        <authorList>
            <person name="Durkin A.S."/>
            <person name="Madupu R."/>
            <person name="Torralba M."/>
            <person name="Gillis M."/>
            <person name="Methe B."/>
            <person name="Sutton G."/>
            <person name="Nelson K.E."/>
        </authorList>
    </citation>
    <scope>NUCLEOTIDE SEQUENCE [LARGE SCALE GENOMIC DNA]</scope>
    <source>
        <strain evidence="1 2">ACS-139-V-Col8</strain>
    </source>
</reference>
<gene>
    <name evidence="1" type="ORF">HMPREF9257_0385</name>
</gene>
<comment type="caution">
    <text evidence="1">The sequence shown here is derived from an EMBL/GenBank/DDBJ whole genome shotgun (WGS) entry which is preliminary data.</text>
</comment>